<protein>
    <recommendedName>
        <fullName evidence="1">non-specific serine/threonine protein kinase</fullName>
        <ecNumber evidence="1">2.7.11.1</ecNumber>
    </recommendedName>
</protein>
<evidence type="ECO:0000259" key="7">
    <source>
        <dbReference type="PROSITE" id="PS50011"/>
    </source>
</evidence>
<sequence length="419" mass="44822">MTRSVVFRAGDVLNGYRLFEDFRVVGAGLSEWSFAERGGRTFFIKRFLSPTYPEADAPGSERIKAKKRARCAAFEAHHRGVQAAMAPLTTYGGNLIATLDFFRVGAKYYKVTEKVDVAGLQTRDVASLDFPTQLVLLKTVAHSLKILHDLRIVHSDLKPSNVLIKRTELGYTTKLIDFDSSYIVGNPPPPEEIVGTMNYYSPELVRYIQGSAAPGELTEASDIFALGLIYAEYLTGAMPSFDPAHHEPAIAVLHGQSLKLGPSRAPTSIIDLVERMLVPDPAARPSVAQVHSTLMSLRGGAAPSTTARAPVPIRPPVVPRDSATTAAATSSSTPGPRRVSGDTPSALRGKGVRIAGETTATGAPVPTASAPPTPSVPSAPHTSTPPHPTTADDTSEHPKGRGRALLGRLLGKTDKRRTR</sequence>
<dbReference type="SMART" id="SM00220">
    <property type="entry name" value="S_TKc"/>
    <property type="match status" value="1"/>
</dbReference>
<dbReference type="PROSITE" id="PS50011">
    <property type="entry name" value="PROTEIN_KINASE_DOM"/>
    <property type="match status" value="1"/>
</dbReference>
<feature type="domain" description="Protein kinase" evidence="7">
    <location>
        <begin position="19"/>
        <end position="294"/>
    </location>
</feature>
<dbReference type="RefSeq" id="WP_380115888.1">
    <property type="nucleotide sequence ID" value="NZ_JBHSIU010000018.1"/>
</dbReference>
<dbReference type="InterPro" id="IPR008271">
    <property type="entry name" value="Ser/Thr_kinase_AS"/>
</dbReference>
<accession>A0ABV9VT18</accession>
<evidence type="ECO:0000256" key="3">
    <source>
        <dbReference type="ARBA" id="ARBA00022741"/>
    </source>
</evidence>
<feature type="compositionally biased region" description="Low complexity" evidence="6">
    <location>
        <begin position="358"/>
        <end position="368"/>
    </location>
</feature>
<comment type="caution">
    <text evidence="8">The sequence shown here is derived from an EMBL/GenBank/DDBJ whole genome shotgun (WGS) entry which is preliminary data.</text>
</comment>
<gene>
    <name evidence="8" type="ORF">ACFPIJ_16645</name>
</gene>
<dbReference type="EMBL" id="JBHSIU010000018">
    <property type="protein sequence ID" value="MFC4999458.1"/>
    <property type="molecule type" value="Genomic_DNA"/>
</dbReference>
<feature type="region of interest" description="Disordered" evidence="6">
    <location>
        <begin position="299"/>
        <end position="419"/>
    </location>
</feature>
<keyword evidence="9" id="KW-1185">Reference proteome</keyword>
<keyword evidence="5" id="KW-0067">ATP-binding</keyword>
<dbReference type="InterPro" id="IPR050660">
    <property type="entry name" value="NEK_Ser/Thr_kinase"/>
</dbReference>
<feature type="compositionally biased region" description="Pro residues" evidence="6">
    <location>
        <begin position="369"/>
        <end position="388"/>
    </location>
</feature>
<evidence type="ECO:0000256" key="6">
    <source>
        <dbReference type="SAM" id="MobiDB-lite"/>
    </source>
</evidence>
<evidence type="ECO:0000256" key="4">
    <source>
        <dbReference type="ARBA" id="ARBA00022777"/>
    </source>
</evidence>
<dbReference type="Pfam" id="PF00069">
    <property type="entry name" value="Pkinase"/>
    <property type="match status" value="1"/>
</dbReference>
<evidence type="ECO:0000313" key="9">
    <source>
        <dbReference type="Proteomes" id="UP001595912"/>
    </source>
</evidence>
<evidence type="ECO:0000256" key="1">
    <source>
        <dbReference type="ARBA" id="ARBA00012513"/>
    </source>
</evidence>
<dbReference type="GO" id="GO:0016301">
    <property type="term" value="F:kinase activity"/>
    <property type="evidence" value="ECO:0007669"/>
    <property type="project" value="UniProtKB-KW"/>
</dbReference>
<reference evidence="9" key="1">
    <citation type="journal article" date="2019" name="Int. J. Syst. Evol. Microbiol.">
        <title>The Global Catalogue of Microorganisms (GCM) 10K type strain sequencing project: providing services to taxonomists for standard genome sequencing and annotation.</title>
        <authorList>
            <consortium name="The Broad Institute Genomics Platform"/>
            <consortium name="The Broad Institute Genome Sequencing Center for Infectious Disease"/>
            <person name="Wu L."/>
            <person name="Ma J."/>
        </authorList>
    </citation>
    <scope>NUCLEOTIDE SEQUENCE [LARGE SCALE GENOMIC DNA]</scope>
    <source>
        <strain evidence="9">CGMCC 4.7152</strain>
    </source>
</reference>
<dbReference type="Gene3D" id="1.10.510.10">
    <property type="entry name" value="Transferase(Phosphotransferase) domain 1"/>
    <property type="match status" value="1"/>
</dbReference>
<dbReference type="InterPro" id="IPR000719">
    <property type="entry name" value="Prot_kinase_dom"/>
</dbReference>
<dbReference type="PROSITE" id="PS00108">
    <property type="entry name" value="PROTEIN_KINASE_ST"/>
    <property type="match status" value="1"/>
</dbReference>
<keyword evidence="3" id="KW-0547">Nucleotide-binding</keyword>
<keyword evidence="2" id="KW-0808">Transferase</keyword>
<dbReference type="InterPro" id="IPR011009">
    <property type="entry name" value="Kinase-like_dom_sf"/>
</dbReference>
<dbReference type="PANTHER" id="PTHR43671:SF13">
    <property type="entry name" value="SERINE_THREONINE-PROTEIN KINASE NEK2"/>
    <property type="match status" value="1"/>
</dbReference>
<organism evidence="8 9">
    <name type="scientific">Dactylosporangium cerinum</name>
    <dbReference type="NCBI Taxonomy" id="1434730"/>
    <lineage>
        <taxon>Bacteria</taxon>
        <taxon>Bacillati</taxon>
        <taxon>Actinomycetota</taxon>
        <taxon>Actinomycetes</taxon>
        <taxon>Micromonosporales</taxon>
        <taxon>Micromonosporaceae</taxon>
        <taxon>Dactylosporangium</taxon>
    </lineage>
</organism>
<evidence type="ECO:0000256" key="2">
    <source>
        <dbReference type="ARBA" id="ARBA00022679"/>
    </source>
</evidence>
<feature type="compositionally biased region" description="Low complexity" evidence="6">
    <location>
        <begin position="319"/>
        <end position="333"/>
    </location>
</feature>
<name>A0ABV9VT18_9ACTN</name>
<dbReference type="Proteomes" id="UP001595912">
    <property type="component" value="Unassembled WGS sequence"/>
</dbReference>
<dbReference type="SUPFAM" id="SSF56112">
    <property type="entry name" value="Protein kinase-like (PK-like)"/>
    <property type="match status" value="1"/>
</dbReference>
<proteinExistence type="predicted"/>
<dbReference type="EC" id="2.7.11.1" evidence="1"/>
<evidence type="ECO:0000256" key="5">
    <source>
        <dbReference type="ARBA" id="ARBA00022840"/>
    </source>
</evidence>
<dbReference type="PANTHER" id="PTHR43671">
    <property type="entry name" value="SERINE/THREONINE-PROTEIN KINASE NEK"/>
    <property type="match status" value="1"/>
</dbReference>
<keyword evidence="4 8" id="KW-0418">Kinase</keyword>
<evidence type="ECO:0000313" key="8">
    <source>
        <dbReference type="EMBL" id="MFC4999458.1"/>
    </source>
</evidence>